<organism evidence="1 2">
    <name type="scientific">Escherichia coli</name>
    <dbReference type="NCBI Taxonomy" id="562"/>
    <lineage>
        <taxon>Bacteria</taxon>
        <taxon>Pseudomonadati</taxon>
        <taxon>Pseudomonadota</taxon>
        <taxon>Gammaproteobacteria</taxon>
        <taxon>Enterobacterales</taxon>
        <taxon>Enterobacteriaceae</taxon>
        <taxon>Escherichia</taxon>
    </lineage>
</organism>
<protein>
    <recommendedName>
        <fullName evidence="3">Phage tail protein</fullName>
    </recommendedName>
</protein>
<gene>
    <name evidence="1" type="ORF">EPS97_10730</name>
</gene>
<dbReference type="RefSeq" id="WP_000763877.1">
    <property type="nucleotide sequence ID" value="NZ_CP107720.1"/>
</dbReference>
<proteinExistence type="predicted"/>
<name>A0A9Q7NXJ9_ECOLX</name>
<accession>A0A9Q7NXJ9</accession>
<evidence type="ECO:0008006" key="3">
    <source>
        <dbReference type="Google" id="ProtNLM"/>
    </source>
</evidence>
<reference evidence="1 2" key="1">
    <citation type="submission" date="2019-01" db="EMBL/GenBank/DDBJ databases">
        <title>Genomic analysis of febrile catheter-associated UTI E. coli isolates.</title>
        <authorList>
            <person name="Potter R."/>
            <person name="Zou Z."/>
            <person name="Henderson J."/>
            <person name="Dantas G."/>
        </authorList>
    </citation>
    <scope>NUCLEOTIDE SEQUENCE [LARGE SCALE GENOMIC DNA]</scope>
    <source>
        <strain evidence="1 2">49_rectal</strain>
    </source>
</reference>
<dbReference type="Proteomes" id="UP000290652">
    <property type="component" value="Unassembled WGS sequence"/>
</dbReference>
<dbReference type="AlphaFoldDB" id="A0A9Q7NXJ9"/>
<dbReference type="EMBL" id="SCIU01000017">
    <property type="protein sequence ID" value="RXB31065.1"/>
    <property type="molecule type" value="Genomic_DNA"/>
</dbReference>
<dbReference type="Gene3D" id="4.10.410.40">
    <property type="match status" value="1"/>
</dbReference>
<evidence type="ECO:0000313" key="2">
    <source>
        <dbReference type="Proteomes" id="UP000290652"/>
    </source>
</evidence>
<evidence type="ECO:0000313" key="1">
    <source>
        <dbReference type="EMBL" id="RXB31065.1"/>
    </source>
</evidence>
<comment type="caution">
    <text evidence="1">The sequence shown here is derived from an EMBL/GenBank/DDBJ whole genome shotgun (WGS) entry which is preliminary data.</text>
</comment>
<sequence>MADKFDIFAGSYVSVFYNSEIANTDLNSEKFVEIPETGAFPSTGIEREVITAPNFSHKYSRKLVGRGSVPDIDLTVNYIPESVHDVLIKLAEDGKRGQFKIVYWIDATKKLGVAKVYNGFLSSAVHNGGESEVQGLTMTLSVDGGPVVSGVVDLTSSD</sequence>